<dbReference type="EMBL" id="DSUJ01000008">
    <property type="protein sequence ID" value="HFI90326.1"/>
    <property type="molecule type" value="Genomic_DNA"/>
</dbReference>
<feature type="domain" description="AMMECR1" evidence="1">
    <location>
        <begin position="6"/>
        <end position="187"/>
    </location>
</feature>
<dbReference type="InterPro" id="IPR036071">
    <property type="entry name" value="AMMECR1_dom_sf"/>
</dbReference>
<dbReference type="AlphaFoldDB" id="A0A7V2ZI06"/>
<dbReference type="Pfam" id="PF01871">
    <property type="entry name" value="AMMECR1"/>
    <property type="match status" value="1"/>
</dbReference>
<evidence type="ECO:0000313" key="2">
    <source>
        <dbReference type="EMBL" id="HFI90326.1"/>
    </source>
</evidence>
<dbReference type="PROSITE" id="PS51112">
    <property type="entry name" value="AMMECR1"/>
    <property type="match status" value="1"/>
</dbReference>
<dbReference type="InterPro" id="IPR027623">
    <property type="entry name" value="AmmeMemoSam_A"/>
</dbReference>
<dbReference type="PANTHER" id="PTHR13016:SF0">
    <property type="entry name" value="AMME SYNDROME CANDIDATE GENE 1 PROTEIN"/>
    <property type="match status" value="1"/>
</dbReference>
<gene>
    <name evidence="2" type="primary">amrA</name>
    <name evidence="2" type="ORF">ENS31_02210</name>
</gene>
<reference evidence="2" key="1">
    <citation type="journal article" date="2020" name="mSystems">
        <title>Genome- and Community-Level Interaction Insights into Carbon Utilization and Element Cycling Functions of Hydrothermarchaeota in Hydrothermal Sediment.</title>
        <authorList>
            <person name="Zhou Z."/>
            <person name="Liu Y."/>
            <person name="Xu W."/>
            <person name="Pan J."/>
            <person name="Luo Z.H."/>
            <person name="Li M."/>
        </authorList>
    </citation>
    <scope>NUCLEOTIDE SEQUENCE [LARGE SCALE GENOMIC DNA]</scope>
    <source>
        <strain evidence="2">SpSt-479</strain>
    </source>
</reference>
<proteinExistence type="predicted"/>
<dbReference type="PANTHER" id="PTHR13016">
    <property type="entry name" value="AMMECR1 HOMOLOG"/>
    <property type="match status" value="1"/>
</dbReference>
<dbReference type="SUPFAM" id="SSF143447">
    <property type="entry name" value="AMMECR1-like"/>
    <property type="match status" value="1"/>
</dbReference>
<comment type="caution">
    <text evidence="2">The sequence shown here is derived from an EMBL/GenBank/DDBJ whole genome shotgun (WGS) entry which is preliminary data.</text>
</comment>
<organism evidence="2">
    <name type="scientific">Ignavibacterium album</name>
    <dbReference type="NCBI Taxonomy" id="591197"/>
    <lineage>
        <taxon>Bacteria</taxon>
        <taxon>Pseudomonadati</taxon>
        <taxon>Ignavibacteriota</taxon>
        <taxon>Ignavibacteria</taxon>
        <taxon>Ignavibacteriales</taxon>
        <taxon>Ignavibacteriaceae</taxon>
        <taxon>Ignavibacterium</taxon>
    </lineage>
</organism>
<protein>
    <submittedName>
        <fullName evidence="2">AmmeMemoRadiSam system protein A</fullName>
    </submittedName>
</protein>
<dbReference type="InterPro" id="IPR023473">
    <property type="entry name" value="AMMECR1"/>
</dbReference>
<dbReference type="InterPro" id="IPR027485">
    <property type="entry name" value="AMMECR1_N"/>
</dbReference>
<evidence type="ECO:0000259" key="1">
    <source>
        <dbReference type="PROSITE" id="PS51112"/>
    </source>
</evidence>
<accession>A0A7V2ZI06</accession>
<sequence>MNISKEAKIILLKAARKSIGTVFGGTEPEKPDYNKYPELKTESGAFVTLTINKQLRGCIGYIIGQAPLFETVCDAAIQAAFNDPRFPPLTEKEFDKIRIEISVLGNFTPIKSYDDIVIGKHGLLLEEGGRGLLLPQVATEHNMTRDEFLTALCHKAGLYGSYWKERILKIKTFTAEVFSEDEFKEEL</sequence>
<name>A0A7V2ZI06_9BACT</name>
<dbReference type="Gene3D" id="3.30.1490.150">
    <property type="entry name" value="Hypothetical protein ph0010, domain 2"/>
    <property type="match status" value="1"/>
</dbReference>
<dbReference type="Gene3D" id="3.30.700.20">
    <property type="entry name" value="Hypothetical protein ph0010, domain 1"/>
    <property type="match status" value="1"/>
</dbReference>
<dbReference type="NCBIfam" id="TIGR00296">
    <property type="entry name" value="TIGR00296 family protein"/>
    <property type="match status" value="1"/>
</dbReference>
<dbReference type="InterPro" id="IPR002733">
    <property type="entry name" value="AMMECR1_domain"/>
</dbReference>
<dbReference type="NCBIfam" id="TIGR04335">
    <property type="entry name" value="AmmeMemoSam_A"/>
    <property type="match status" value="1"/>
</dbReference>